<accession>A0A9D3NT45</accession>
<dbReference type="PROSITE" id="PS50835">
    <property type="entry name" value="IG_LIKE"/>
    <property type="match status" value="1"/>
</dbReference>
<evidence type="ECO:0000313" key="7">
    <source>
        <dbReference type="Proteomes" id="UP000824219"/>
    </source>
</evidence>
<dbReference type="InterPro" id="IPR050413">
    <property type="entry name" value="TCR_beta_variable"/>
</dbReference>
<keyword evidence="7" id="KW-1185">Reference proteome</keyword>
<keyword evidence="1 4" id="KW-0732">Signal</keyword>
<evidence type="ECO:0000256" key="4">
    <source>
        <dbReference type="SAM" id="SignalP"/>
    </source>
</evidence>
<dbReference type="InterPro" id="IPR007110">
    <property type="entry name" value="Ig-like_dom"/>
</dbReference>
<dbReference type="GO" id="GO:0002376">
    <property type="term" value="P:immune system process"/>
    <property type="evidence" value="ECO:0007669"/>
    <property type="project" value="UniProtKB-KW"/>
</dbReference>
<evidence type="ECO:0000256" key="1">
    <source>
        <dbReference type="ARBA" id="ARBA00022729"/>
    </source>
</evidence>
<reference evidence="6 7" key="1">
    <citation type="submission" date="2021-06" db="EMBL/GenBank/DDBJ databases">
        <title>Chromosome-level genome assembly of the red-tail catfish (Hemibagrus wyckioides).</title>
        <authorList>
            <person name="Shao F."/>
        </authorList>
    </citation>
    <scope>NUCLEOTIDE SEQUENCE [LARGE SCALE GENOMIC DNA]</scope>
    <source>
        <strain evidence="6">EC202008001</strain>
        <tissue evidence="6">Blood</tissue>
    </source>
</reference>
<protein>
    <recommendedName>
        <fullName evidence="5">Ig-like domain-containing protein</fullName>
    </recommendedName>
</protein>
<dbReference type="OrthoDB" id="9049585at2759"/>
<keyword evidence="3" id="KW-0472">Membrane</keyword>
<dbReference type="GO" id="GO:0007166">
    <property type="term" value="P:cell surface receptor signaling pathway"/>
    <property type="evidence" value="ECO:0007669"/>
    <property type="project" value="TreeGrafter"/>
</dbReference>
<dbReference type="InterPro" id="IPR036179">
    <property type="entry name" value="Ig-like_dom_sf"/>
</dbReference>
<dbReference type="SMART" id="SM00406">
    <property type="entry name" value="IGv"/>
    <property type="match status" value="1"/>
</dbReference>
<dbReference type="Proteomes" id="UP000824219">
    <property type="component" value="Linkage Group LG09"/>
</dbReference>
<feature type="signal peptide" evidence="4">
    <location>
        <begin position="1"/>
        <end position="21"/>
    </location>
</feature>
<gene>
    <name evidence="6" type="ORF">KOW79_008482</name>
</gene>
<dbReference type="Pfam" id="PF07686">
    <property type="entry name" value="V-set"/>
    <property type="match status" value="1"/>
</dbReference>
<dbReference type="CDD" id="cd00099">
    <property type="entry name" value="IgV"/>
    <property type="match status" value="2"/>
</dbReference>
<dbReference type="EMBL" id="JAHKSW010000009">
    <property type="protein sequence ID" value="KAG7328538.1"/>
    <property type="molecule type" value="Genomic_DNA"/>
</dbReference>
<dbReference type="SUPFAM" id="SSF48726">
    <property type="entry name" value="Immunoglobulin"/>
    <property type="match status" value="3"/>
</dbReference>
<dbReference type="AlphaFoldDB" id="A0A9D3NT45"/>
<feature type="chain" id="PRO_5038912264" description="Ig-like domain-containing protein" evidence="4">
    <location>
        <begin position="22"/>
        <end position="367"/>
    </location>
</feature>
<dbReference type="PANTHER" id="PTHR23268:SF102">
    <property type="entry name" value="IMMUNOGLOBULIN V-SET DOMAIN-CONTAINING PROTEIN"/>
    <property type="match status" value="1"/>
</dbReference>
<proteinExistence type="predicted"/>
<name>A0A9D3NT45_9TELE</name>
<dbReference type="InterPro" id="IPR013106">
    <property type="entry name" value="Ig_V-set"/>
</dbReference>
<sequence>MFEAFLKLTSLVLFVTGSSNGKTVQQTPLGLIKSKGELAEIECSHDIQGHDRILWYKQTHSKELTFMGYLVSDFGTFSVKQSPDLAAYEGQNVTLQCTQIGTSYNGMYWFRKRPSESMELIVYYYIKMGTPEDKFKQKVSAKKEGNSLDLTVKELESTDSAIYFCAKQDAQHDKLLYNLNKNCDTPTTNTHSTPVNCCTQTRKQISIMILLFLSQILQAGLMASHRVEQSPPYLIKNHTESALLYCSYAVKNSEQILCGNILLPFLLLWTLVFAEENGVFQIPSVLWHQKGESAEMKCSQNKGASYYQMYWYRQRQGESMEFIVYITTSVVTSFCLSCFSGLQFLQKRMESSKSPVSSGIRKENLLK</sequence>
<feature type="transmembrane region" description="Helical" evidence="3">
    <location>
        <begin position="322"/>
        <end position="345"/>
    </location>
</feature>
<evidence type="ECO:0000256" key="3">
    <source>
        <dbReference type="SAM" id="Phobius"/>
    </source>
</evidence>
<keyword evidence="3" id="KW-1133">Transmembrane helix</keyword>
<keyword evidence="2" id="KW-0391">Immunity</keyword>
<keyword evidence="3" id="KW-0812">Transmembrane</keyword>
<feature type="domain" description="Ig-like" evidence="5">
    <location>
        <begin position="75"/>
        <end position="165"/>
    </location>
</feature>
<dbReference type="PANTHER" id="PTHR23268">
    <property type="entry name" value="T-CELL RECEPTOR BETA CHAIN"/>
    <property type="match status" value="1"/>
</dbReference>
<dbReference type="Gene3D" id="2.60.40.10">
    <property type="entry name" value="Immunoglobulins"/>
    <property type="match status" value="3"/>
</dbReference>
<evidence type="ECO:0000259" key="5">
    <source>
        <dbReference type="PROSITE" id="PS50835"/>
    </source>
</evidence>
<dbReference type="InterPro" id="IPR013783">
    <property type="entry name" value="Ig-like_fold"/>
</dbReference>
<organism evidence="6 7">
    <name type="scientific">Hemibagrus wyckioides</name>
    <dbReference type="NCBI Taxonomy" id="337641"/>
    <lineage>
        <taxon>Eukaryota</taxon>
        <taxon>Metazoa</taxon>
        <taxon>Chordata</taxon>
        <taxon>Craniata</taxon>
        <taxon>Vertebrata</taxon>
        <taxon>Euteleostomi</taxon>
        <taxon>Actinopterygii</taxon>
        <taxon>Neopterygii</taxon>
        <taxon>Teleostei</taxon>
        <taxon>Ostariophysi</taxon>
        <taxon>Siluriformes</taxon>
        <taxon>Bagridae</taxon>
        <taxon>Hemibagrus</taxon>
    </lineage>
</organism>
<dbReference type="GO" id="GO:0005886">
    <property type="term" value="C:plasma membrane"/>
    <property type="evidence" value="ECO:0007669"/>
    <property type="project" value="TreeGrafter"/>
</dbReference>
<comment type="caution">
    <text evidence="6">The sequence shown here is derived from an EMBL/GenBank/DDBJ whole genome shotgun (WGS) entry which is preliminary data.</text>
</comment>
<evidence type="ECO:0000313" key="6">
    <source>
        <dbReference type="EMBL" id="KAG7328538.1"/>
    </source>
</evidence>
<evidence type="ECO:0000256" key="2">
    <source>
        <dbReference type="ARBA" id="ARBA00022859"/>
    </source>
</evidence>